<dbReference type="EMBL" id="BART01006565">
    <property type="protein sequence ID" value="GAG65865.1"/>
    <property type="molecule type" value="Genomic_DNA"/>
</dbReference>
<protein>
    <submittedName>
        <fullName evidence="3">Uncharacterized protein</fullName>
    </submittedName>
</protein>
<evidence type="ECO:0000256" key="1">
    <source>
        <dbReference type="SAM" id="MobiDB-lite"/>
    </source>
</evidence>
<name>X0Z935_9ZZZZ</name>
<accession>X0Z935</accession>
<keyword evidence="2" id="KW-0472">Membrane</keyword>
<sequence length="137" mass="14765">MAVGVIGIATKGYNGNDSVCYFVQNDPPHCIGYNSGDTPEGFSIPCGRGDGGQNPILSLVTLIVGYGSALIITPTVIVGTMLLMYRSVSKIEERMQNYGVSILRLNARSVVGNHGENTETNNRTRGANDQHRFMRGE</sequence>
<evidence type="ECO:0000313" key="3">
    <source>
        <dbReference type="EMBL" id="GAG65865.1"/>
    </source>
</evidence>
<evidence type="ECO:0000256" key="2">
    <source>
        <dbReference type="SAM" id="Phobius"/>
    </source>
</evidence>
<organism evidence="3">
    <name type="scientific">marine sediment metagenome</name>
    <dbReference type="NCBI Taxonomy" id="412755"/>
    <lineage>
        <taxon>unclassified sequences</taxon>
        <taxon>metagenomes</taxon>
        <taxon>ecological metagenomes</taxon>
    </lineage>
</organism>
<reference evidence="3" key="1">
    <citation type="journal article" date="2014" name="Front. Microbiol.">
        <title>High frequency of phylogenetically diverse reductive dehalogenase-homologous genes in deep subseafloor sedimentary metagenomes.</title>
        <authorList>
            <person name="Kawai M."/>
            <person name="Futagami T."/>
            <person name="Toyoda A."/>
            <person name="Takaki Y."/>
            <person name="Nishi S."/>
            <person name="Hori S."/>
            <person name="Arai W."/>
            <person name="Tsubouchi T."/>
            <person name="Morono Y."/>
            <person name="Uchiyama I."/>
            <person name="Ito T."/>
            <person name="Fujiyama A."/>
            <person name="Inagaki F."/>
            <person name="Takami H."/>
        </authorList>
    </citation>
    <scope>NUCLEOTIDE SEQUENCE</scope>
    <source>
        <strain evidence="3">Expedition CK06-06</strain>
    </source>
</reference>
<proteinExistence type="predicted"/>
<gene>
    <name evidence="3" type="ORF">S01H4_14978</name>
</gene>
<comment type="caution">
    <text evidence="3">The sequence shown here is derived from an EMBL/GenBank/DDBJ whole genome shotgun (WGS) entry which is preliminary data.</text>
</comment>
<dbReference type="AlphaFoldDB" id="X0Z935"/>
<feature type="region of interest" description="Disordered" evidence="1">
    <location>
        <begin position="113"/>
        <end position="137"/>
    </location>
</feature>
<keyword evidence="2" id="KW-1133">Transmembrane helix</keyword>
<feature type="transmembrane region" description="Helical" evidence="2">
    <location>
        <begin position="63"/>
        <end position="85"/>
    </location>
</feature>
<keyword evidence="2" id="KW-0812">Transmembrane</keyword>
<feature type="compositionally biased region" description="Basic and acidic residues" evidence="1">
    <location>
        <begin position="126"/>
        <end position="137"/>
    </location>
</feature>